<protein>
    <submittedName>
        <fullName evidence="1">Uncharacterized protein</fullName>
    </submittedName>
</protein>
<comment type="caution">
    <text evidence="1">The sequence shown here is derived from an EMBL/GenBank/DDBJ whole genome shotgun (WGS) entry which is preliminary data.</text>
</comment>
<dbReference type="EMBL" id="JBBPBN010000019">
    <property type="protein sequence ID" value="KAK9018323.1"/>
    <property type="molecule type" value="Genomic_DNA"/>
</dbReference>
<evidence type="ECO:0000313" key="2">
    <source>
        <dbReference type="Proteomes" id="UP001396334"/>
    </source>
</evidence>
<keyword evidence="2" id="KW-1185">Reference proteome</keyword>
<sequence>MERKKRERARLAVTITEKTVGATVVARGLWIGEVDSVLIEQVYQDRPLTRPSYCLVSERRPTKCDSSLSLSPPLLDLHQS</sequence>
<reference evidence="1 2" key="1">
    <citation type="journal article" date="2024" name="G3 (Bethesda)">
        <title>Genome assembly of Hibiscus sabdariffa L. provides insights into metabolisms of medicinal natural products.</title>
        <authorList>
            <person name="Kim T."/>
        </authorList>
    </citation>
    <scope>NUCLEOTIDE SEQUENCE [LARGE SCALE GENOMIC DNA]</scope>
    <source>
        <strain evidence="1">TK-2024</strain>
        <tissue evidence="1">Old leaves</tissue>
    </source>
</reference>
<name>A0ABR2RZU0_9ROSI</name>
<organism evidence="1 2">
    <name type="scientific">Hibiscus sabdariffa</name>
    <name type="common">roselle</name>
    <dbReference type="NCBI Taxonomy" id="183260"/>
    <lineage>
        <taxon>Eukaryota</taxon>
        <taxon>Viridiplantae</taxon>
        <taxon>Streptophyta</taxon>
        <taxon>Embryophyta</taxon>
        <taxon>Tracheophyta</taxon>
        <taxon>Spermatophyta</taxon>
        <taxon>Magnoliopsida</taxon>
        <taxon>eudicotyledons</taxon>
        <taxon>Gunneridae</taxon>
        <taxon>Pentapetalae</taxon>
        <taxon>rosids</taxon>
        <taxon>malvids</taxon>
        <taxon>Malvales</taxon>
        <taxon>Malvaceae</taxon>
        <taxon>Malvoideae</taxon>
        <taxon>Hibiscus</taxon>
    </lineage>
</organism>
<proteinExistence type="predicted"/>
<evidence type="ECO:0000313" key="1">
    <source>
        <dbReference type="EMBL" id="KAK9018323.1"/>
    </source>
</evidence>
<gene>
    <name evidence="1" type="ORF">V6N11_001299</name>
</gene>
<accession>A0ABR2RZU0</accession>
<dbReference type="Proteomes" id="UP001396334">
    <property type="component" value="Unassembled WGS sequence"/>
</dbReference>